<dbReference type="InterPro" id="IPR042187">
    <property type="entry name" value="Flagellin_C_sub2"/>
</dbReference>
<keyword evidence="7" id="KW-0282">Flagellum</keyword>
<gene>
    <name evidence="7" type="ORF">LDJ79_04505</name>
</gene>
<dbReference type="Pfam" id="PF00700">
    <property type="entry name" value="Flagellin_C"/>
    <property type="match status" value="1"/>
</dbReference>
<sequence>MTVNLRTNLTSMHTQRYLNGANRRVDDSLQRLMSGQKVNSAKDDASGLQIAGRLQAQKSGFDVASRNANEGISVVETAEGALKQYDEILMRMRDLTLQYANGANSFNEQDAIRGEFDSLKDELGRITQTTRFGGQNLLTGWHSERSFQIGAQSGEAIKVTLPDLSQIRDQANVKNEPVRARFSYVRPHWHAQQGDTFRFRNDTNPYQPSLEIKLKGGESMQDVAAHINSELGDKLHAEVQSTQEHSGERLVYYSKGDERYIHDPFQGANSHSRSPYYGVEGEMSLVPEQDSQLLLPVLSSGHHTDEVLKRIDEVMDFIDTHRSQLGTAQNRFAHAIDNLTQSSISVASSHSQIRDTDFAKETQRLARESILKQANVTMLTQANQTPQEALRLLN</sequence>
<dbReference type="Gene3D" id="6.10.10.10">
    <property type="entry name" value="Flagellar export chaperone, C-terminal domain"/>
    <property type="match status" value="1"/>
</dbReference>
<comment type="similarity">
    <text evidence="1 4">Belongs to the bacterial flagellin family.</text>
</comment>
<keyword evidence="7" id="KW-0969">Cilium</keyword>
<dbReference type="PANTHER" id="PTHR42792:SF2">
    <property type="entry name" value="FLAGELLIN"/>
    <property type="match status" value="1"/>
</dbReference>
<evidence type="ECO:0000313" key="7">
    <source>
        <dbReference type="EMBL" id="MCA2015361.1"/>
    </source>
</evidence>
<dbReference type="Proteomes" id="UP001199044">
    <property type="component" value="Unassembled WGS sequence"/>
</dbReference>
<dbReference type="PRINTS" id="PR00207">
    <property type="entry name" value="FLAGELLIN"/>
</dbReference>
<organism evidence="7 8">
    <name type="scientific">Vibrio tritonius</name>
    <dbReference type="NCBI Taxonomy" id="1435069"/>
    <lineage>
        <taxon>Bacteria</taxon>
        <taxon>Pseudomonadati</taxon>
        <taxon>Pseudomonadota</taxon>
        <taxon>Gammaproteobacteria</taxon>
        <taxon>Vibrionales</taxon>
        <taxon>Vibrionaceae</taxon>
        <taxon>Vibrio</taxon>
    </lineage>
</organism>
<evidence type="ECO:0000256" key="1">
    <source>
        <dbReference type="ARBA" id="ARBA00005709"/>
    </source>
</evidence>
<keyword evidence="3 4" id="KW-0975">Bacterial flagellum</keyword>
<comment type="subcellular location">
    <subcellularLocation>
        <location evidence="4">Secreted</location>
    </subcellularLocation>
    <subcellularLocation>
        <location evidence="4">Bacterial flagellum</location>
    </subcellularLocation>
</comment>
<proteinExistence type="inferred from homology"/>
<evidence type="ECO:0000256" key="2">
    <source>
        <dbReference type="ARBA" id="ARBA00022525"/>
    </source>
</evidence>
<comment type="caution">
    <text evidence="7">The sequence shown here is derived from an EMBL/GenBank/DDBJ whole genome shotgun (WGS) entry which is preliminary data.</text>
</comment>
<evidence type="ECO:0000256" key="3">
    <source>
        <dbReference type="ARBA" id="ARBA00023143"/>
    </source>
</evidence>
<dbReference type="Gene3D" id="3.30.70.2120">
    <property type="match status" value="1"/>
</dbReference>
<dbReference type="SUPFAM" id="SSF64518">
    <property type="entry name" value="Phase 1 flagellin"/>
    <property type="match status" value="1"/>
</dbReference>
<reference evidence="8" key="1">
    <citation type="submission" date="2023-07" db="EMBL/GenBank/DDBJ databases">
        <title>Molecular identification of indigenous halophilic bacteria isolated from red sea cost, biodegradation of synthetic dyes and assessment of degraded metabolite toxicity.</title>
        <authorList>
            <person name="Chaieb K."/>
            <person name="Altayb H.N."/>
        </authorList>
    </citation>
    <scope>NUCLEOTIDE SEQUENCE [LARGE SCALE GENOMIC DNA]</scope>
    <source>
        <strain evidence="8">K20</strain>
    </source>
</reference>
<evidence type="ECO:0000256" key="4">
    <source>
        <dbReference type="RuleBase" id="RU362073"/>
    </source>
</evidence>
<keyword evidence="7" id="KW-0966">Cell projection</keyword>
<dbReference type="InterPro" id="IPR046358">
    <property type="entry name" value="Flagellin_C"/>
</dbReference>
<dbReference type="PANTHER" id="PTHR42792">
    <property type="entry name" value="FLAGELLIN"/>
    <property type="match status" value="1"/>
</dbReference>
<name>A0ABS7YI75_9VIBR</name>
<dbReference type="Gene3D" id="1.20.1330.10">
    <property type="entry name" value="f41 fragment of flagellin, N-terminal domain"/>
    <property type="match status" value="1"/>
</dbReference>
<protein>
    <recommendedName>
        <fullName evidence="4">Flagellin</fullName>
    </recommendedName>
</protein>
<evidence type="ECO:0000313" key="8">
    <source>
        <dbReference type="Proteomes" id="UP001199044"/>
    </source>
</evidence>
<keyword evidence="2 4" id="KW-0964">Secreted</keyword>
<comment type="function">
    <text evidence="4">Flagellin is the subunit protein which polymerizes to form the filaments of bacterial flagella.</text>
</comment>
<keyword evidence="8" id="KW-1185">Reference proteome</keyword>
<evidence type="ECO:0000259" key="6">
    <source>
        <dbReference type="Pfam" id="PF00700"/>
    </source>
</evidence>
<dbReference type="InterPro" id="IPR001492">
    <property type="entry name" value="Flagellin"/>
</dbReference>
<evidence type="ECO:0000259" key="5">
    <source>
        <dbReference type="Pfam" id="PF00669"/>
    </source>
</evidence>
<feature type="domain" description="Flagellin N-terminal" evidence="5">
    <location>
        <begin position="7"/>
        <end position="140"/>
    </location>
</feature>
<dbReference type="RefSeq" id="WP_225249744.1">
    <property type="nucleotide sequence ID" value="NZ_JAIWIU010000025.1"/>
</dbReference>
<feature type="domain" description="Flagellin C-terminal" evidence="6">
    <location>
        <begin position="309"/>
        <end position="393"/>
    </location>
</feature>
<dbReference type="InterPro" id="IPR001029">
    <property type="entry name" value="Flagellin_N"/>
</dbReference>
<dbReference type="EMBL" id="JAIWIU010000025">
    <property type="protein sequence ID" value="MCA2015361.1"/>
    <property type="molecule type" value="Genomic_DNA"/>
</dbReference>
<accession>A0ABS7YI75</accession>
<dbReference type="Pfam" id="PF00669">
    <property type="entry name" value="Flagellin_N"/>
    <property type="match status" value="1"/>
</dbReference>